<name>A0A1I3DY28_9LACT</name>
<evidence type="ECO:0000256" key="1">
    <source>
        <dbReference type="ARBA" id="ARBA00005953"/>
    </source>
</evidence>
<dbReference type="RefSeq" id="WP_092093753.1">
    <property type="nucleotide sequence ID" value="NZ_FOQE01000058.1"/>
</dbReference>
<comment type="similarity">
    <text evidence="1">Belongs to the 4-hydroxybenzoyl-CoA thioesterase family.</text>
</comment>
<organism evidence="4 5">
    <name type="scientific">Pisciglobus halotolerans</name>
    <dbReference type="NCBI Taxonomy" id="745365"/>
    <lineage>
        <taxon>Bacteria</taxon>
        <taxon>Bacillati</taxon>
        <taxon>Bacillota</taxon>
        <taxon>Bacilli</taxon>
        <taxon>Lactobacillales</taxon>
        <taxon>Carnobacteriaceae</taxon>
    </lineage>
</organism>
<keyword evidence="5" id="KW-1185">Reference proteome</keyword>
<accession>A0A1I3DY28</accession>
<dbReference type="PANTHER" id="PTHR31793:SF27">
    <property type="entry name" value="NOVEL THIOESTERASE SUPERFAMILY DOMAIN AND SAPOSIN A-TYPE DOMAIN CONTAINING PROTEIN (0610012H03RIK)"/>
    <property type="match status" value="1"/>
</dbReference>
<dbReference type="GO" id="GO:0047617">
    <property type="term" value="F:fatty acyl-CoA hydrolase activity"/>
    <property type="evidence" value="ECO:0007669"/>
    <property type="project" value="TreeGrafter"/>
</dbReference>
<dbReference type="AlphaFoldDB" id="A0A1I3DY28"/>
<evidence type="ECO:0000313" key="5">
    <source>
        <dbReference type="Proteomes" id="UP000198668"/>
    </source>
</evidence>
<sequence length="170" mass="20206">MEKNYQLYEHQAQYYETDQMGIIHHSNYIRWFEEARTNMLEQMGFGYDQMEKSGIIVPVLAVNCEYKSMVHYNDRVYIVPKIEQFNGIRLQISYRVMDKTTHALRAYGESKHCFLDATSRPISLKKVDKELYDLFVSYVDKDLDQHITEEKVSSEKGDENIDHDRSNWMG</sequence>
<feature type="region of interest" description="Disordered" evidence="3">
    <location>
        <begin position="150"/>
        <end position="170"/>
    </location>
</feature>
<dbReference type="InterPro" id="IPR050563">
    <property type="entry name" value="4-hydroxybenzoyl-CoA_TE"/>
</dbReference>
<dbReference type="Proteomes" id="UP000198668">
    <property type="component" value="Unassembled WGS sequence"/>
</dbReference>
<dbReference type="OrthoDB" id="9800856at2"/>
<dbReference type="SUPFAM" id="SSF54637">
    <property type="entry name" value="Thioesterase/thiol ester dehydrase-isomerase"/>
    <property type="match status" value="1"/>
</dbReference>
<proteinExistence type="inferred from homology"/>
<dbReference type="InterPro" id="IPR029069">
    <property type="entry name" value="HotDog_dom_sf"/>
</dbReference>
<dbReference type="InterPro" id="IPR006684">
    <property type="entry name" value="YbgC/YbaW"/>
</dbReference>
<keyword evidence="2 4" id="KW-0378">Hydrolase</keyword>
<evidence type="ECO:0000256" key="3">
    <source>
        <dbReference type="SAM" id="MobiDB-lite"/>
    </source>
</evidence>
<protein>
    <submittedName>
        <fullName evidence="4">Acyl-CoA thioester hydrolase</fullName>
    </submittedName>
</protein>
<gene>
    <name evidence="4" type="ORF">SAMN04489868_1583</name>
</gene>
<reference evidence="4 5" key="1">
    <citation type="submission" date="2016-10" db="EMBL/GenBank/DDBJ databases">
        <authorList>
            <person name="de Groot N.N."/>
        </authorList>
    </citation>
    <scope>NUCLEOTIDE SEQUENCE [LARGE SCALE GENOMIC DNA]</scope>
    <source>
        <strain evidence="4 5">DSM 27630</strain>
    </source>
</reference>
<dbReference type="Pfam" id="PF13279">
    <property type="entry name" value="4HBT_2"/>
    <property type="match status" value="1"/>
</dbReference>
<dbReference type="NCBIfam" id="TIGR00051">
    <property type="entry name" value="YbgC/FadM family acyl-CoA thioesterase"/>
    <property type="match status" value="1"/>
</dbReference>
<dbReference type="PANTHER" id="PTHR31793">
    <property type="entry name" value="4-HYDROXYBENZOYL-COA THIOESTERASE FAMILY MEMBER"/>
    <property type="match status" value="1"/>
</dbReference>
<dbReference type="EMBL" id="FOQE01000058">
    <property type="protein sequence ID" value="SFH91595.1"/>
    <property type="molecule type" value="Genomic_DNA"/>
</dbReference>
<dbReference type="Gene3D" id="3.10.129.10">
    <property type="entry name" value="Hotdog Thioesterase"/>
    <property type="match status" value="1"/>
</dbReference>
<dbReference type="CDD" id="cd00586">
    <property type="entry name" value="4HBT"/>
    <property type="match status" value="1"/>
</dbReference>
<evidence type="ECO:0000313" key="4">
    <source>
        <dbReference type="EMBL" id="SFH91595.1"/>
    </source>
</evidence>
<evidence type="ECO:0000256" key="2">
    <source>
        <dbReference type="ARBA" id="ARBA00022801"/>
    </source>
</evidence>